<dbReference type="GO" id="GO:0003677">
    <property type="term" value="F:DNA binding"/>
    <property type="evidence" value="ECO:0007669"/>
    <property type="project" value="InterPro"/>
</dbReference>
<name>A0A0D7X1B9_9BACL</name>
<dbReference type="NCBIfam" id="TIGR02937">
    <property type="entry name" value="sigma70-ECF"/>
    <property type="match status" value="1"/>
</dbReference>
<dbReference type="OrthoDB" id="2470848at2"/>
<keyword evidence="8" id="KW-1185">Reference proteome</keyword>
<dbReference type="AlphaFoldDB" id="A0A0D7X1B9"/>
<dbReference type="Pfam" id="PF04542">
    <property type="entry name" value="Sigma70_r2"/>
    <property type="match status" value="1"/>
</dbReference>
<organism evidence="7 8">
    <name type="scientific">Paenibacillus terrae</name>
    <dbReference type="NCBI Taxonomy" id="159743"/>
    <lineage>
        <taxon>Bacteria</taxon>
        <taxon>Bacillati</taxon>
        <taxon>Bacillota</taxon>
        <taxon>Bacilli</taxon>
        <taxon>Bacillales</taxon>
        <taxon>Paenibacillaceae</taxon>
        <taxon>Paenibacillus</taxon>
    </lineage>
</organism>
<feature type="domain" description="RNA polymerase sigma factor 70 region 4 type 2" evidence="6">
    <location>
        <begin position="132"/>
        <end position="182"/>
    </location>
</feature>
<dbReference type="PANTHER" id="PTHR43133">
    <property type="entry name" value="RNA POLYMERASE ECF-TYPE SIGMA FACTO"/>
    <property type="match status" value="1"/>
</dbReference>
<dbReference type="InterPro" id="IPR013324">
    <property type="entry name" value="RNA_pol_sigma_r3/r4-like"/>
</dbReference>
<dbReference type="InterPro" id="IPR014284">
    <property type="entry name" value="RNA_pol_sigma-70_dom"/>
</dbReference>
<dbReference type="EMBL" id="JTHP01000049">
    <property type="protein sequence ID" value="KJD43777.1"/>
    <property type="molecule type" value="Genomic_DNA"/>
</dbReference>
<evidence type="ECO:0000256" key="2">
    <source>
        <dbReference type="ARBA" id="ARBA00023015"/>
    </source>
</evidence>
<dbReference type="GO" id="GO:0016987">
    <property type="term" value="F:sigma factor activity"/>
    <property type="evidence" value="ECO:0007669"/>
    <property type="project" value="UniProtKB-KW"/>
</dbReference>
<dbReference type="InterPro" id="IPR039425">
    <property type="entry name" value="RNA_pol_sigma-70-like"/>
</dbReference>
<reference evidence="7 8" key="1">
    <citation type="submission" date="2014-11" db="EMBL/GenBank/DDBJ databases">
        <title>Draft Genome Sequences of Paenibacillus polymyxa NRRL B-30509 and Paenibacillus terrae NRRL B-30644, Strains from a Poultry Environment that Produce Tridecaptin A and Paenicidins.</title>
        <authorList>
            <person name="van Belkum M.J."/>
            <person name="Lohans C.T."/>
            <person name="Vederas J.C."/>
        </authorList>
    </citation>
    <scope>NUCLEOTIDE SEQUENCE [LARGE SCALE GENOMIC DNA]</scope>
    <source>
        <strain evidence="7 8">NRRL B-30644</strain>
    </source>
</reference>
<dbReference type="InterPro" id="IPR036388">
    <property type="entry name" value="WH-like_DNA-bd_sf"/>
</dbReference>
<evidence type="ECO:0000313" key="7">
    <source>
        <dbReference type="EMBL" id="KJD43777.1"/>
    </source>
</evidence>
<dbReference type="InterPro" id="IPR013249">
    <property type="entry name" value="RNA_pol_sigma70_r4_t2"/>
</dbReference>
<evidence type="ECO:0000259" key="5">
    <source>
        <dbReference type="Pfam" id="PF04542"/>
    </source>
</evidence>
<keyword evidence="4" id="KW-0804">Transcription</keyword>
<evidence type="ECO:0000256" key="4">
    <source>
        <dbReference type="ARBA" id="ARBA00023163"/>
    </source>
</evidence>
<dbReference type="RefSeq" id="WP_044647916.1">
    <property type="nucleotide sequence ID" value="NZ_JTHP01000049.1"/>
</dbReference>
<dbReference type="Pfam" id="PF08281">
    <property type="entry name" value="Sigma70_r4_2"/>
    <property type="match status" value="1"/>
</dbReference>
<evidence type="ECO:0000313" key="8">
    <source>
        <dbReference type="Proteomes" id="UP000032534"/>
    </source>
</evidence>
<dbReference type="GO" id="GO:0006352">
    <property type="term" value="P:DNA-templated transcription initiation"/>
    <property type="evidence" value="ECO:0007669"/>
    <property type="project" value="InterPro"/>
</dbReference>
<dbReference type="PANTHER" id="PTHR43133:SF51">
    <property type="entry name" value="RNA POLYMERASE SIGMA FACTOR"/>
    <property type="match status" value="1"/>
</dbReference>
<comment type="similarity">
    <text evidence="1">Belongs to the sigma-70 factor family. ECF subfamily.</text>
</comment>
<feature type="domain" description="RNA polymerase sigma-70 region 2" evidence="5">
    <location>
        <begin position="25"/>
        <end position="90"/>
    </location>
</feature>
<evidence type="ECO:0000259" key="6">
    <source>
        <dbReference type="Pfam" id="PF08281"/>
    </source>
</evidence>
<dbReference type="Proteomes" id="UP000032534">
    <property type="component" value="Unassembled WGS sequence"/>
</dbReference>
<dbReference type="InterPro" id="IPR007627">
    <property type="entry name" value="RNA_pol_sigma70_r2"/>
</dbReference>
<evidence type="ECO:0000256" key="3">
    <source>
        <dbReference type="ARBA" id="ARBA00023082"/>
    </source>
</evidence>
<comment type="caution">
    <text evidence="7">The sequence shown here is derived from an EMBL/GenBank/DDBJ whole genome shotgun (WGS) entry which is preliminary data.</text>
</comment>
<sequence length="189" mass="22248">MNSNISLEEIDKLLSGDQQAFTQFYIEYHAMLYRHALKYMNNHEDAEDIVQEAFTRIYLNIQNFNFSCRLSTWMKAIVKNLCIDRFRKKSGKPSLSLDVPIGEDNSSFRDTIVDEGKLPEQLIIEKEEHIGILNIVEEMPLSYRDVFVLRFFSDYSMKEIAKNLSMELNTVKTNIFRSKKFLKRKVLQS</sequence>
<proteinExistence type="inferred from homology"/>
<dbReference type="SUPFAM" id="SSF88946">
    <property type="entry name" value="Sigma2 domain of RNA polymerase sigma factors"/>
    <property type="match status" value="1"/>
</dbReference>
<accession>A0A0D7X1B9</accession>
<protein>
    <submittedName>
        <fullName evidence="7">Uncharacterized protein</fullName>
    </submittedName>
</protein>
<dbReference type="InterPro" id="IPR013325">
    <property type="entry name" value="RNA_pol_sigma_r2"/>
</dbReference>
<keyword evidence="3" id="KW-0731">Sigma factor</keyword>
<dbReference type="Gene3D" id="1.10.10.10">
    <property type="entry name" value="Winged helix-like DNA-binding domain superfamily/Winged helix DNA-binding domain"/>
    <property type="match status" value="1"/>
</dbReference>
<keyword evidence="2" id="KW-0805">Transcription regulation</keyword>
<dbReference type="Gene3D" id="1.10.1740.10">
    <property type="match status" value="1"/>
</dbReference>
<gene>
    <name evidence="7" type="ORF">QD47_20760</name>
</gene>
<dbReference type="SUPFAM" id="SSF88659">
    <property type="entry name" value="Sigma3 and sigma4 domains of RNA polymerase sigma factors"/>
    <property type="match status" value="1"/>
</dbReference>
<dbReference type="PATRIC" id="fig|159743.3.peg.4615"/>
<evidence type="ECO:0000256" key="1">
    <source>
        <dbReference type="ARBA" id="ARBA00010641"/>
    </source>
</evidence>